<dbReference type="SMART" id="SM00393">
    <property type="entry name" value="R3H"/>
    <property type="match status" value="1"/>
</dbReference>
<gene>
    <name evidence="8" type="ORF">UFOPK2958_00750</name>
</gene>
<feature type="region of interest" description="Disordered" evidence="6">
    <location>
        <begin position="37"/>
        <end position="117"/>
    </location>
</feature>
<dbReference type="CDD" id="cd02414">
    <property type="entry name" value="KH-II_Jag"/>
    <property type="match status" value="1"/>
</dbReference>
<keyword evidence="2" id="KW-0694">RNA-binding</keyword>
<keyword evidence="1" id="KW-0963">Cytoplasm</keyword>
<keyword evidence="3" id="KW-0133">Cell shape</keyword>
<evidence type="ECO:0000313" key="8">
    <source>
        <dbReference type="EMBL" id="CAB4784390.1"/>
    </source>
</evidence>
<dbReference type="EMBL" id="CAFAAB010000073">
    <property type="protein sequence ID" value="CAB4784390.1"/>
    <property type="molecule type" value="Genomic_DNA"/>
</dbReference>
<keyword evidence="5" id="KW-0961">Cell wall biogenesis/degradation</keyword>
<dbReference type="NCBIfam" id="NF041568">
    <property type="entry name" value="Jag_EloR"/>
    <property type="match status" value="1"/>
</dbReference>
<dbReference type="SMART" id="SM01245">
    <property type="entry name" value="Jag_N"/>
    <property type="match status" value="1"/>
</dbReference>
<organism evidence="8">
    <name type="scientific">freshwater metagenome</name>
    <dbReference type="NCBI Taxonomy" id="449393"/>
    <lineage>
        <taxon>unclassified sequences</taxon>
        <taxon>metagenomes</taxon>
        <taxon>ecological metagenomes</taxon>
    </lineage>
</organism>
<dbReference type="CDD" id="cd02644">
    <property type="entry name" value="R3H_jag"/>
    <property type="match status" value="1"/>
</dbReference>
<dbReference type="InterPro" id="IPR038247">
    <property type="entry name" value="Jag_N_dom_sf"/>
</dbReference>
<feature type="compositionally biased region" description="Basic and acidic residues" evidence="6">
    <location>
        <begin position="70"/>
        <end position="100"/>
    </location>
</feature>
<accession>A0A6J6WI65</accession>
<evidence type="ECO:0000259" key="7">
    <source>
        <dbReference type="PROSITE" id="PS51061"/>
    </source>
</evidence>
<dbReference type="Gene3D" id="3.30.300.20">
    <property type="match status" value="1"/>
</dbReference>
<dbReference type="InterPro" id="IPR038008">
    <property type="entry name" value="Jag_KH"/>
</dbReference>
<name>A0A6J6WI65_9ZZZZ</name>
<dbReference type="Gene3D" id="3.30.30.80">
    <property type="entry name" value="probable RNA-binding protein from clostridium symbiosum atcc 14940"/>
    <property type="match status" value="1"/>
</dbReference>
<dbReference type="AlphaFoldDB" id="A0A6J6WI65"/>
<dbReference type="InterPro" id="IPR032782">
    <property type="entry name" value="KhpB_N"/>
</dbReference>
<dbReference type="GO" id="GO:0008360">
    <property type="term" value="P:regulation of cell shape"/>
    <property type="evidence" value="ECO:0007669"/>
    <property type="project" value="UniProtKB-KW"/>
</dbReference>
<dbReference type="InterPro" id="IPR001374">
    <property type="entry name" value="R3H_dom"/>
</dbReference>
<evidence type="ECO:0000256" key="3">
    <source>
        <dbReference type="ARBA" id="ARBA00022960"/>
    </source>
</evidence>
<dbReference type="Pfam" id="PF14804">
    <property type="entry name" value="Jag_N"/>
    <property type="match status" value="1"/>
</dbReference>
<dbReference type="GO" id="GO:0071555">
    <property type="term" value="P:cell wall organization"/>
    <property type="evidence" value="ECO:0007669"/>
    <property type="project" value="UniProtKB-KW"/>
</dbReference>
<dbReference type="PROSITE" id="PS51061">
    <property type="entry name" value="R3H"/>
    <property type="match status" value="1"/>
</dbReference>
<protein>
    <submittedName>
        <fullName evidence="8">Unannotated protein</fullName>
    </submittedName>
</protein>
<dbReference type="InterPro" id="IPR015946">
    <property type="entry name" value="KH_dom-like_a/b"/>
</dbReference>
<dbReference type="PANTHER" id="PTHR35800:SF1">
    <property type="entry name" value="RNA-BINDING PROTEIN KHPB"/>
    <property type="match status" value="1"/>
</dbReference>
<dbReference type="InterPro" id="IPR039247">
    <property type="entry name" value="KhpB"/>
</dbReference>
<dbReference type="PANTHER" id="PTHR35800">
    <property type="entry name" value="PROTEIN JAG"/>
    <property type="match status" value="1"/>
</dbReference>
<dbReference type="InterPro" id="IPR034079">
    <property type="entry name" value="R3H_KhpB"/>
</dbReference>
<evidence type="ECO:0000256" key="4">
    <source>
        <dbReference type="ARBA" id="ARBA00023186"/>
    </source>
</evidence>
<reference evidence="8" key="1">
    <citation type="submission" date="2020-05" db="EMBL/GenBank/DDBJ databases">
        <authorList>
            <person name="Chiriac C."/>
            <person name="Salcher M."/>
            <person name="Ghai R."/>
            <person name="Kavagutti S V."/>
        </authorList>
    </citation>
    <scope>NUCLEOTIDE SEQUENCE</scope>
</reference>
<dbReference type="SUPFAM" id="SSF82708">
    <property type="entry name" value="R3H domain"/>
    <property type="match status" value="1"/>
</dbReference>
<dbReference type="HAMAP" id="MF_00867">
    <property type="entry name" value="KhpB"/>
    <property type="match status" value="1"/>
</dbReference>
<dbReference type="Pfam" id="PF01424">
    <property type="entry name" value="R3H"/>
    <property type="match status" value="1"/>
</dbReference>
<keyword evidence="4" id="KW-0143">Chaperone</keyword>
<proteinExistence type="inferred from homology"/>
<sequence length="277" mass="30120">MDWVETTGKSLEEATKRALQILGVGASDADVEVLEEPKAGLFGRVKGEARVRARVRPNMPRPKRAGRQGGEGRKRSDRPDRPAKGEQSDKPRAPRNESRPPRTAQPKTSNKPSKEDTMAEGITLAEQADIAKKFLTGLLEAMELTAEVSVREIDAETVELAINANPASELGILVGPRGTTLQALQEVTRTVVQAKSPGRTDRILVDVAQYRERRIAALARFGQQVAVEVVETGEERALEPMSPADRKAIHDGLTGVDGIVTRSEGEEPRRFVVIAPA</sequence>
<evidence type="ECO:0000256" key="2">
    <source>
        <dbReference type="ARBA" id="ARBA00022884"/>
    </source>
</evidence>
<evidence type="ECO:0000256" key="5">
    <source>
        <dbReference type="ARBA" id="ARBA00023316"/>
    </source>
</evidence>
<feature type="domain" description="R3H" evidence="7">
    <location>
        <begin position="212"/>
        <end position="277"/>
    </location>
</feature>
<dbReference type="GO" id="GO:0003723">
    <property type="term" value="F:RNA binding"/>
    <property type="evidence" value="ECO:0007669"/>
    <property type="project" value="UniProtKB-KW"/>
</dbReference>
<evidence type="ECO:0000256" key="1">
    <source>
        <dbReference type="ARBA" id="ARBA00022490"/>
    </source>
</evidence>
<dbReference type="InterPro" id="IPR036867">
    <property type="entry name" value="R3H_dom_sf"/>
</dbReference>
<evidence type="ECO:0000256" key="6">
    <source>
        <dbReference type="SAM" id="MobiDB-lite"/>
    </source>
</evidence>
<dbReference type="Gene3D" id="3.30.1370.50">
    <property type="entry name" value="R3H-like domain"/>
    <property type="match status" value="1"/>
</dbReference>